<accession>A0A918X5R0</accession>
<organism evidence="2 3">
    <name type="scientific">Streptomyces finlayi</name>
    <dbReference type="NCBI Taxonomy" id="67296"/>
    <lineage>
        <taxon>Bacteria</taxon>
        <taxon>Bacillati</taxon>
        <taxon>Actinomycetota</taxon>
        <taxon>Actinomycetes</taxon>
        <taxon>Kitasatosporales</taxon>
        <taxon>Streptomycetaceae</taxon>
        <taxon>Streptomyces</taxon>
    </lineage>
</organism>
<feature type="chain" id="PRO_5036964881" evidence="1">
    <location>
        <begin position="25"/>
        <end position="91"/>
    </location>
</feature>
<reference evidence="2" key="2">
    <citation type="submission" date="2020-09" db="EMBL/GenBank/DDBJ databases">
        <authorList>
            <person name="Sun Q."/>
            <person name="Ohkuma M."/>
        </authorList>
    </citation>
    <scope>NUCLEOTIDE SEQUENCE</scope>
    <source>
        <strain evidence="2">JCM 4637</strain>
    </source>
</reference>
<evidence type="ECO:0000313" key="2">
    <source>
        <dbReference type="EMBL" id="GHD14197.1"/>
    </source>
</evidence>
<sequence>MAKVLGTCLAATTLALTVAGPAFAARGFLYIDGQAIREPSGCYQLGDFVPSTVGNQTDQVVVVWTGSGCTGSVEYVINPGGSYTGGRSVFV</sequence>
<evidence type="ECO:0000256" key="1">
    <source>
        <dbReference type="SAM" id="SignalP"/>
    </source>
</evidence>
<dbReference type="AlphaFoldDB" id="A0A918X5R0"/>
<dbReference type="Proteomes" id="UP000638353">
    <property type="component" value="Unassembled WGS sequence"/>
</dbReference>
<reference evidence="2" key="1">
    <citation type="journal article" date="2014" name="Int. J. Syst. Evol. Microbiol.">
        <title>Complete genome sequence of Corynebacterium casei LMG S-19264T (=DSM 44701T), isolated from a smear-ripened cheese.</title>
        <authorList>
            <consortium name="US DOE Joint Genome Institute (JGI-PGF)"/>
            <person name="Walter F."/>
            <person name="Albersmeier A."/>
            <person name="Kalinowski J."/>
            <person name="Ruckert C."/>
        </authorList>
    </citation>
    <scope>NUCLEOTIDE SEQUENCE</scope>
    <source>
        <strain evidence="2">JCM 4637</strain>
    </source>
</reference>
<evidence type="ECO:0000313" key="3">
    <source>
        <dbReference type="Proteomes" id="UP000638353"/>
    </source>
</evidence>
<gene>
    <name evidence="2" type="ORF">GCM10010334_73200</name>
</gene>
<name>A0A918X5R0_9ACTN</name>
<keyword evidence="1" id="KW-0732">Signal</keyword>
<comment type="caution">
    <text evidence="2">The sequence shown here is derived from an EMBL/GenBank/DDBJ whole genome shotgun (WGS) entry which is preliminary data.</text>
</comment>
<dbReference type="EMBL" id="BMVC01000021">
    <property type="protein sequence ID" value="GHD14197.1"/>
    <property type="molecule type" value="Genomic_DNA"/>
</dbReference>
<feature type="signal peptide" evidence="1">
    <location>
        <begin position="1"/>
        <end position="24"/>
    </location>
</feature>
<protein>
    <submittedName>
        <fullName evidence="2">Uncharacterized protein</fullName>
    </submittedName>
</protein>
<proteinExistence type="predicted"/>